<protein>
    <submittedName>
        <fullName evidence="1">Uncharacterized protein</fullName>
    </submittedName>
</protein>
<dbReference type="EMBL" id="BAAAQD010000022">
    <property type="protein sequence ID" value="GAA1552116.1"/>
    <property type="molecule type" value="Genomic_DNA"/>
</dbReference>
<reference evidence="1 2" key="1">
    <citation type="journal article" date="2019" name="Int. J. Syst. Evol. Microbiol.">
        <title>The Global Catalogue of Microorganisms (GCM) 10K type strain sequencing project: providing services to taxonomists for standard genome sequencing and annotation.</title>
        <authorList>
            <consortium name="The Broad Institute Genomics Platform"/>
            <consortium name="The Broad Institute Genome Sequencing Center for Infectious Disease"/>
            <person name="Wu L."/>
            <person name="Ma J."/>
        </authorList>
    </citation>
    <scope>NUCLEOTIDE SEQUENCE [LARGE SCALE GENOMIC DNA]</scope>
    <source>
        <strain evidence="1 2">JCM 15933</strain>
    </source>
</reference>
<dbReference type="RefSeq" id="WP_344509670.1">
    <property type="nucleotide sequence ID" value="NZ_BAAAQD010000022.1"/>
</dbReference>
<evidence type="ECO:0000313" key="1">
    <source>
        <dbReference type="EMBL" id="GAA1552116.1"/>
    </source>
</evidence>
<sequence>MITGHDSLFVQGKGYRFDPYRATLVTAGLTLVTLVTPDLDSAFSQSLLAMLAEELALQANARI</sequence>
<name>A0ABN2C4J1_9ACTN</name>
<proteinExistence type="predicted"/>
<accession>A0ABN2C4J1</accession>
<organism evidence="1 2">
    <name type="scientific">Dactylosporangium maewongense</name>
    <dbReference type="NCBI Taxonomy" id="634393"/>
    <lineage>
        <taxon>Bacteria</taxon>
        <taxon>Bacillati</taxon>
        <taxon>Actinomycetota</taxon>
        <taxon>Actinomycetes</taxon>
        <taxon>Micromonosporales</taxon>
        <taxon>Micromonosporaceae</taxon>
        <taxon>Dactylosporangium</taxon>
    </lineage>
</organism>
<evidence type="ECO:0000313" key="2">
    <source>
        <dbReference type="Proteomes" id="UP001501470"/>
    </source>
</evidence>
<gene>
    <name evidence="1" type="ORF">GCM10009827_086040</name>
</gene>
<comment type="caution">
    <text evidence="1">The sequence shown here is derived from an EMBL/GenBank/DDBJ whole genome shotgun (WGS) entry which is preliminary data.</text>
</comment>
<keyword evidence="2" id="KW-1185">Reference proteome</keyword>
<dbReference type="Proteomes" id="UP001501470">
    <property type="component" value="Unassembled WGS sequence"/>
</dbReference>